<comment type="caution">
    <text evidence="1">The sequence shown here is derived from an EMBL/GenBank/DDBJ whole genome shotgun (WGS) entry which is preliminary data.</text>
</comment>
<evidence type="ECO:0000313" key="2">
    <source>
        <dbReference type="Proteomes" id="UP000053199"/>
    </source>
</evidence>
<gene>
    <name evidence="1" type="ORF">AS031_06075</name>
</gene>
<proteinExistence type="predicted"/>
<sequence length="168" mass="17918">MARTLYLDVDGVICPFGPAGTTGWGTPWRTADAGLLPVAYAAELVAGLNSISRQDGVRCVWLTSWEELAPRYLCPAIGLDGGTWPWLSADGPASGDGWWKLRALQADLEATGPEAVAWIDDQLDHEAEAGLWARLLGPRLLGVSPDPRHGISPAQLQSVTTFLAGPVF</sequence>
<accession>A0A0V8ISC2</accession>
<dbReference type="OrthoDB" id="5124141at2"/>
<keyword evidence="2" id="KW-1185">Reference proteome</keyword>
<organism evidence="1 2">
    <name type="scientific">Pseudarthrobacter enclensis</name>
    <dbReference type="NCBI Taxonomy" id="993070"/>
    <lineage>
        <taxon>Bacteria</taxon>
        <taxon>Bacillati</taxon>
        <taxon>Actinomycetota</taxon>
        <taxon>Actinomycetes</taxon>
        <taxon>Micrococcales</taxon>
        <taxon>Micrococcaceae</taxon>
        <taxon>Pseudarthrobacter</taxon>
    </lineage>
</organism>
<dbReference type="Pfam" id="PF18143">
    <property type="entry name" value="HAD_SAK_2"/>
    <property type="match status" value="1"/>
</dbReference>
<name>A0A0V8ISC2_9MICC</name>
<reference evidence="1 2" key="1">
    <citation type="journal article" date="2014" name="Arch. Microbiol.">
        <title>Arthrobacter enclensis sp. nov., isolated from sediment sample.</title>
        <authorList>
            <person name="Dastager S.G."/>
            <person name="Liu Q."/>
            <person name="Tang S.K."/>
            <person name="Krishnamurthi S."/>
            <person name="Lee J.C."/>
            <person name="Li W.J."/>
        </authorList>
    </citation>
    <scope>NUCLEOTIDE SEQUENCE [LARGE SCALE GENOMIC DNA]</scope>
    <source>
        <strain evidence="1 2">NIO-1008</strain>
    </source>
</reference>
<dbReference type="RefSeq" id="WP_058267231.1">
    <property type="nucleotide sequence ID" value="NZ_FMAZ01000002.1"/>
</dbReference>
<dbReference type="STRING" id="993070.AS031_06075"/>
<dbReference type="Proteomes" id="UP000053199">
    <property type="component" value="Unassembled WGS sequence"/>
</dbReference>
<evidence type="ECO:0000313" key="1">
    <source>
        <dbReference type="EMBL" id="KSU77638.1"/>
    </source>
</evidence>
<protein>
    <submittedName>
        <fullName evidence="1">Uncharacterized protein</fullName>
    </submittedName>
</protein>
<dbReference type="EMBL" id="LNQM01000002">
    <property type="protein sequence ID" value="KSU77638.1"/>
    <property type="molecule type" value="Genomic_DNA"/>
</dbReference>
<dbReference type="AlphaFoldDB" id="A0A0V8ISC2"/>